<name>A0A9P9G7J2_FUSSL</name>
<dbReference type="AlphaFoldDB" id="A0A9P9G7J2"/>
<reference evidence="1" key="1">
    <citation type="journal article" date="2021" name="Nat. Commun.">
        <title>Genetic determinants of endophytism in the Arabidopsis root mycobiome.</title>
        <authorList>
            <person name="Mesny F."/>
            <person name="Miyauchi S."/>
            <person name="Thiergart T."/>
            <person name="Pickel B."/>
            <person name="Atanasova L."/>
            <person name="Karlsson M."/>
            <person name="Huettel B."/>
            <person name="Barry K.W."/>
            <person name="Haridas S."/>
            <person name="Chen C."/>
            <person name="Bauer D."/>
            <person name="Andreopoulos W."/>
            <person name="Pangilinan J."/>
            <person name="LaButti K."/>
            <person name="Riley R."/>
            <person name="Lipzen A."/>
            <person name="Clum A."/>
            <person name="Drula E."/>
            <person name="Henrissat B."/>
            <person name="Kohler A."/>
            <person name="Grigoriev I.V."/>
            <person name="Martin F.M."/>
            <person name="Hacquard S."/>
        </authorList>
    </citation>
    <scope>NUCLEOTIDE SEQUENCE</scope>
    <source>
        <strain evidence="1">FSSC 5 MPI-SDFR-AT-0091</strain>
    </source>
</reference>
<evidence type="ECO:0000313" key="1">
    <source>
        <dbReference type="EMBL" id="KAH7232719.1"/>
    </source>
</evidence>
<protein>
    <submittedName>
        <fullName evidence="1">Uncharacterized protein</fullName>
    </submittedName>
</protein>
<comment type="caution">
    <text evidence="1">The sequence shown here is derived from an EMBL/GenBank/DDBJ whole genome shotgun (WGS) entry which is preliminary data.</text>
</comment>
<dbReference type="EMBL" id="JAGTJS010000028">
    <property type="protein sequence ID" value="KAH7232719.1"/>
    <property type="molecule type" value="Genomic_DNA"/>
</dbReference>
<dbReference type="OrthoDB" id="6612291at2759"/>
<evidence type="ECO:0000313" key="2">
    <source>
        <dbReference type="Proteomes" id="UP000736672"/>
    </source>
</evidence>
<proteinExistence type="predicted"/>
<dbReference type="Proteomes" id="UP000736672">
    <property type="component" value="Unassembled WGS sequence"/>
</dbReference>
<gene>
    <name evidence="1" type="ORF">B0J15DRAFT_505183</name>
</gene>
<sequence>MQMVKFELPHTSLCDKSIMMHWSVTNVCSFRTAFTLPYLLQAPYANLGARVAFVHESINAVIIF</sequence>
<organism evidence="1 2">
    <name type="scientific">Fusarium solani</name>
    <name type="common">Filamentous fungus</name>
    <dbReference type="NCBI Taxonomy" id="169388"/>
    <lineage>
        <taxon>Eukaryota</taxon>
        <taxon>Fungi</taxon>
        <taxon>Dikarya</taxon>
        <taxon>Ascomycota</taxon>
        <taxon>Pezizomycotina</taxon>
        <taxon>Sordariomycetes</taxon>
        <taxon>Hypocreomycetidae</taxon>
        <taxon>Hypocreales</taxon>
        <taxon>Nectriaceae</taxon>
        <taxon>Fusarium</taxon>
        <taxon>Fusarium solani species complex</taxon>
    </lineage>
</organism>
<keyword evidence="2" id="KW-1185">Reference proteome</keyword>
<accession>A0A9P9G7J2</accession>